<dbReference type="PANTHER" id="PTHR47074">
    <property type="entry name" value="BNAC02G40300D PROTEIN"/>
    <property type="match status" value="1"/>
</dbReference>
<dbReference type="Proteomes" id="UP000032142">
    <property type="component" value="Unassembled WGS sequence"/>
</dbReference>
<dbReference type="GO" id="GO:0003676">
    <property type="term" value="F:nucleic acid binding"/>
    <property type="evidence" value="ECO:0007669"/>
    <property type="project" value="InterPro"/>
</dbReference>
<dbReference type="InterPro" id="IPR052929">
    <property type="entry name" value="RNase_H-like_EbsB-rel"/>
</dbReference>
<dbReference type="InterPro" id="IPR002156">
    <property type="entry name" value="RNaseH_domain"/>
</dbReference>
<feature type="domain" description="RNase H type-1" evidence="1">
    <location>
        <begin position="45"/>
        <end position="110"/>
    </location>
</feature>
<proteinExistence type="predicted"/>
<accession>A0A0B0P967</accession>
<dbReference type="PANTHER" id="PTHR47074:SF48">
    <property type="entry name" value="POLYNUCLEOTIDYL TRANSFERASE, RIBONUCLEASE H-LIKE SUPERFAMILY PROTEIN"/>
    <property type="match status" value="1"/>
</dbReference>
<organism evidence="2 3">
    <name type="scientific">Gossypium arboreum</name>
    <name type="common">Tree cotton</name>
    <name type="synonym">Gossypium nanking</name>
    <dbReference type="NCBI Taxonomy" id="29729"/>
    <lineage>
        <taxon>Eukaryota</taxon>
        <taxon>Viridiplantae</taxon>
        <taxon>Streptophyta</taxon>
        <taxon>Embryophyta</taxon>
        <taxon>Tracheophyta</taxon>
        <taxon>Spermatophyta</taxon>
        <taxon>Magnoliopsida</taxon>
        <taxon>eudicotyledons</taxon>
        <taxon>Gunneridae</taxon>
        <taxon>Pentapetalae</taxon>
        <taxon>rosids</taxon>
        <taxon>malvids</taxon>
        <taxon>Malvales</taxon>
        <taxon>Malvaceae</taxon>
        <taxon>Malvoideae</taxon>
        <taxon>Gossypium</taxon>
    </lineage>
</organism>
<dbReference type="GO" id="GO:0004523">
    <property type="term" value="F:RNA-DNA hybrid ribonuclease activity"/>
    <property type="evidence" value="ECO:0007669"/>
    <property type="project" value="InterPro"/>
</dbReference>
<dbReference type="Pfam" id="PF13456">
    <property type="entry name" value="RVT_3"/>
    <property type="match status" value="1"/>
</dbReference>
<sequence>MALGVGRMEAWWLSKRWSGADEILPRVPRCCRRENQPEEVIKVNVDAVVISHGTSLGIIARDFDGFVLSGKASFFNKVVNPKWAELDALINDFRLAHFLNVDKVIFEMDCVK</sequence>
<dbReference type="EMBL" id="KN419093">
    <property type="protein sequence ID" value="KHG21615.1"/>
    <property type="molecule type" value="Genomic_DNA"/>
</dbReference>
<evidence type="ECO:0000313" key="3">
    <source>
        <dbReference type="Proteomes" id="UP000032142"/>
    </source>
</evidence>
<keyword evidence="3" id="KW-1185">Reference proteome</keyword>
<name>A0A0B0P967_GOSAR</name>
<protein>
    <submittedName>
        <fullName evidence="2">Olfactory receptor 4M2</fullName>
    </submittedName>
</protein>
<dbReference type="AlphaFoldDB" id="A0A0B0P967"/>
<keyword evidence="2" id="KW-0675">Receptor</keyword>
<evidence type="ECO:0000259" key="1">
    <source>
        <dbReference type="Pfam" id="PF13456"/>
    </source>
</evidence>
<gene>
    <name evidence="2" type="ORF">F383_08174</name>
</gene>
<reference evidence="3" key="1">
    <citation type="submission" date="2014-09" db="EMBL/GenBank/DDBJ databases">
        <authorList>
            <person name="Mudge J."/>
            <person name="Ramaraj T."/>
            <person name="Lindquist I.E."/>
            <person name="Bharti A.K."/>
            <person name="Sundararajan A."/>
            <person name="Cameron C.T."/>
            <person name="Woodward J.E."/>
            <person name="May G.D."/>
            <person name="Brubaker C."/>
            <person name="Broadhvest J."/>
            <person name="Wilkins T.A."/>
        </authorList>
    </citation>
    <scope>NUCLEOTIDE SEQUENCE</scope>
    <source>
        <strain evidence="3">cv. AKA8401</strain>
    </source>
</reference>
<evidence type="ECO:0000313" key="2">
    <source>
        <dbReference type="EMBL" id="KHG21615.1"/>
    </source>
</evidence>